<dbReference type="OMA" id="MERYVGP"/>
<evidence type="ECO:0000256" key="4">
    <source>
        <dbReference type="ARBA" id="ARBA00022989"/>
    </source>
</evidence>
<keyword evidence="3 6" id="KW-0812">Transmembrane</keyword>
<feature type="transmembrane region" description="Helical" evidence="6">
    <location>
        <begin position="53"/>
        <end position="74"/>
    </location>
</feature>
<keyword evidence="8" id="KW-1185">Reference proteome</keyword>
<feature type="transmembrane region" description="Helical" evidence="6">
    <location>
        <begin position="15"/>
        <end position="41"/>
    </location>
</feature>
<comment type="caution">
    <text evidence="7">The sequence shown here is derived from an EMBL/GenBank/DDBJ whole genome shotgun (WGS) entry which is preliminary data.</text>
</comment>
<dbReference type="Proteomes" id="UP000195402">
    <property type="component" value="Unassembled WGS sequence"/>
</dbReference>
<evidence type="ECO:0000256" key="1">
    <source>
        <dbReference type="ARBA" id="ARBA00004141"/>
    </source>
</evidence>
<evidence type="ECO:0000313" key="8">
    <source>
        <dbReference type="Proteomes" id="UP000195402"/>
    </source>
</evidence>
<organism evidence="7 8">
    <name type="scientific">Macleaya cordata</name>
    <name type="common">Five-seeded plume-poppy</name>
    <name type="synonym">Bocconia cordata</name>
    <dbReference type="NCBI Taxonomy" id="56857"/>
    <lineage>
        <taxon>Eukaryota</taxon>
        <taxon>Viridiplantae</taxon>
        <taxon>Streptophyta</taxon>
        <taxon>Embryophyta</taxon>
        <taxon>Tracheophyta</taxon>
        <taxon>Spermatophyta</taxon>
        <taxon>Magnoliopsida</taxon>
        <taxon>Ranunculales</taxon>
        <taxon>Papaveraceae</taxon>
        <taxon>Papaveroideae</taxon>
        <taxon>Macleaya</taxon>
    </lineage>
</organism>
<evidence type="ECO:0000256" key="3">
    <source>
        <dbReference type="ARBA" id="ARBA00022692"/>
    </source>
</evidence>
<accession>A0A200PSV6</accession>
<dbReference type="Pfam" id="PF05251">
    <property type="entry name" value="Ost5"/>
    <property type="match status" value="1"/>
</dbReference>
<proteinExistence type="inferred from homology"/>
<gene>
    <name evidence="7" type="ORF">BVC80_8793g25</name>
</gene>
<reference evidence="7 8" key="1">
    <citation type="journal article" date="2017" name="Mol. Plant">
        <title>The Genome of Medicinal Plant Macleaya cordata Provides New Insights into Benzylisoquinoline Alkaloids Metabolism.</title>
        <authorList>
            <person name="Liu X."/>
            <person name="Liu Y."/>
            <person name="Huang P."/>
            <person name="Ma Y."/>
            <person name="Qing Z."/>
            <person name="Tang Q."/>
            <person name="Cao H."/>
            <person name="Cheng P."/>
            <person name="Zheng Y."/>
            <person name="Yuan Z."/>
            <person name="Zhou Y."/>
            <person name="Liu J."/>
            <person name="Tang Z."/>
            <person name="Zhuo Y."/>
            <person name="Zhang Y."/>
            <person name="Yu L."/>
            <person name="Huang J."/>
            <person name="Yang P."/>
            <person name="Peng Q."/>
            <person name="Zhang J."/>
            <person name="Jiang W."/>
            <person name="Zhang Z."/>
            <person name="Lin K."/>
            <person name="Ro D.K."/>
            <person name="Chen X."/>
            <person name="Xiong X."/>
            <person name="Shang Y."/>
            <person name="Huang S."/>
            <person name="Zeng J."/>
        </authorList>
    </citation>
    <scope>NUCLEOTIDE SEQUENCE [LARGE SCALE GENOMIC DNA]</scope>
    <source>
        <strain evidence="8">cv. BLH2017</strain>
        <tissue evidence="7">Root</tissue>
    </source>
</reference>
<dbReference type="InterPro" id="IPR007915">
    <property type="entry name" value="TMEM258/Ost5"/>
</dbReference>
<comment type="similarity">
    <text evidence="2 6">Belongs to the OST5 family.</text>
</comment>
<dbReference type="InParanoid" id="A0A200PSV6"/>
<dbReference type="STRING" id="56857.A0A200PSV6"/>
<dbReference type="OrthoDB" id="18408at2759"/>
<evidence type="ECO:0000256" key="2">
    <source>
        <dbReference type="ARBA" id="ARBA00009825"/>
    </source>
</evidence>
<comment type="function">
    <text evidence="6">Subunit of the oligosaccharyl transferase (OST) complex that catalyzes the initial transfer of a defined glycan (Glc(3)Man(9)GlcNAc(2) in eukaryotes) from the lipid carrier dolichol-pyrophosphate to an asparagine residue within an Asn-X-Ser/Thr consensus motif in nascent polypeptide chains, the first step in protein N-glycosylation. N-glycosylation occurs cotranslationally and the complex associates with the Sec61 complex at the channel-forming translocon complex that mediates protein translocation across the endoplasmic reticulum (ER). All subunits are required for a maximal enzyme activity.</text>
</comment>
<dbReference type="EMBL" id="MVGT01004138">
    <property type="protein sequence ID" value="OVA01311.1"/>
    <property type="molecule type" value="Genomic_DNA"/>
</dbReference>
<comment type="subcellular location">
    <subcellularLocation>
        <location evidence="1 6">Membrane</location>
        <topology evidence="1 6">Multi-pass membrane protein</topology>
    </subcellularLocation>
</comment>
<comment type="subunit">
    <text evidence="6">Component of the oligosaccharyltransferase (OST) complex.</text>
</comment>
<sequence>MAPTVKPIMSPVPVAWFPFLAVLLLTIGLVVTASFFIYEATSSRRTRSVAKELITGTIASVFLGFEWAYFVLVIELP</sequence>
<evidence type="ECO:0000313" key="7">
    <source>
        <dbReference type="EMBL" id="OVA01311.1"/>
    </source>
</evidence>
<keyword evidence="4 6" id="KW-1133">Transmembrane helix</keyword>
<evidence type="ECO:0000256" key="5">
    <source>
        <dbReference type="ARBA" id="ARBA00023136"/>
    </source>
</evidence>
<evidence type="ECO:0000256" key="6">
    <source>
        <dbReference type="RuleBase" id="RU367008"/>
    </source>
</evidence>
<name>A0A200PSV6_MACCD</name>
<dbReference type="PANTHER" id="PTHR13636">
    <property type="entry name" value="TRANSMEMBRANE PROTEIN 258"/>
    <property type="match status" value="1"/>
</dbReference>
<dbReference type="FunCoup" id="A0A200PSV6">
    <property type="interactions" value="1293"/>
</dbReference>
<dbReference type="AlphaFoldDB" id="A0A200PSV6"/>
<dbReference type="GO" id="GO:0008250">
    <property type="term" value="C:oligosaccharyltransferase complex"/>
    <property type="evidence" value="ECO:0007669"/>
    <property type="project" value="UniProtKB-UniRule"/>
</dbReference>
<protein>
    <recommendedName>
        <fullName evidence="6">Dolichyl-diphosphooligosaccharide-protein glycosyltransferase subunit OST5</fullName>
    </recommendedName>
</protein>
<keyword evidence="5 6" id="KW-0472">Membrane</keyword>
<dbReference type="GO" id="GO:0006487">
    <property type="term" value="P:protein N-linked glycosylation"/>
    <property type="evidence" value="ECO:0007669"/>
    <property type="project" value="UniProtKB-UniRule"/>
</dbReference>